<accession>A0A9D9DG41</accession>
<dbReference type="AlphaFoldDB" id="A0A9D9DG41"/>
<name>A0A9D9DG41_9FIRM</name>
<organism evidence="2 3">
    <name type="scientific">Candidatus Alloenteromonas pullistercoris</name>
    <dbReference type="NCBI Taxonomy" id="2840785"/>
    <lineage>
        <taxon>Bacteria</taxon>
        <taxon>Bacillati</taxon>
        <taxon>Bacillota</taxon>
        <taxon>Bacillota incertae sedis</taxon>
        <taxon>Candidatus Alloenteromonas</taxon>
    </lineage>
</organism>
<keyword evidence="1" id="KW-0812">Transmembrane</keyword>
<gene>
    <name evidence="2" type="ORF">IAC61_06440</name>
</gene>
<feature type="transmembrane region" description="Helical" evidence="1">
    <location>
        <begin position="96"/>
        <end position="119"/>
    </location>
</feature>
<keyword evidence="1" id="KW-0472">Membrane</keyword>
<dbReference type="EMBL" id="JADINA010000039">
    <property type="protein sequence ID" value="MBO8426924.1"/>
    <property type="molecule type" value="Genomic_DNA"/>
</dbReference>
<dbReference type="Proteomes" id="UP000823634">
    <property type="component" value="Unassembled WGS sequence"/>
</dbReference>
<evidence type="ECO:0000313" key="2">
    <source>
        <dbReference type="EMBL" id="MBO8426924.1"/>
    </source>
</evidence>
<keyword evidence="1" id="KW-1133">Transmembrane helix</keyword>
<reference evidence="2" key="2">
    <citation type="journal article" date="2021" name="PeerJ">
        <title>Extensive microbial diversity within the chicken gut microbiome revealed by metagenomics and culture.</title>
        <authorList>
            <person name="Gilroy R."/>
            <person name="Ravi A."/>
            <person name="Getino M."/>
            <person name="Pursley I."/>
            <person name="Horton D.L."/>
            <person name="Alikhan N.F."/>
            <person name="Baker D."/>
            <person name="Gharbi K."/>
            <person name="Hall N."/>
            <person name="Watson M."/>
            <person name="Adriaenssens E.M."/>
            <person name="Foster-Nyarko E."/>
            <person name="Jarju S."/>
            <person name="Secka A."/>
            <person name="Antonio M."/>
            <person name="Oren A."/>
            <person name="Chaudhuri R.R."/>
            <person name="La Ragione R."/>
            <person name="Hildebrand F."/>
            <person name="Pallen M.J."/>
        </authorList>
    </citation>
    <scope>NUCLEOTIDE SEQUENCE</scope>
    <source>
        <strain evidence="2">17113</strain>
    </source>
</reference>
<proteinExistence type="predicted"/>
<reference evidence="2" key="1">
    <citation type="submission" date="2020-10" db="EMBL/GenBank/DDBJ databases">
        <authorList>
            <person name="Gilroy R."/>
        </authorList>
    </citation>
    <scope>NUCLEOTIDE SEQUENCE</scope>
    <source>
        <strain evidence="2">17113</strain>
    </source>
</reference>
<protein>
    <submittedName>
        <fullName evidence="2">Uncharacterized protein</fullName>
    </submittedName>
</protein>
<evidence type="ECO:0000256" key="1">
    <source>
        <dbReference type="SAM" id="Phobius"/>
    </source>
</evidence>
<sequence length="132" mass="14655">MSPLLLLPFSFTPVFTPEQMGDIRQVIDIYENNQNEIQDGEMIGEGEYYLLYSAVDRLDDLAFSFLDSYLVNGRSVGIDISAYIARMQSQLTKEQVLSSGALLATSFLAGGAAFLAFGYSRYKSKRRPSSGK</sequence>
<evidence type="ECO:0000313" key="3">
    <source>
        <dbReference type="Proteomes" id="UP000823634"/>
    </source>
</evidence>
<comment type="caution">
    <text evidence="2">The sequence shown here is derived from an EMBL/GenBank/DDBJ whole genome shotgun (WGS) entry which is preliminary data.</text>
</comment>